<reference evidence="4" key="1">
    <citation type="journal article" date="2019" name="Int. J. Syst. Evol. Microbiol.">
        <title>The Global Catalogue of Microorganisms (GCM) 10K type strain sequencing project: providing services to taxonomists for standard genome sequencing and annotation.</title>
        <authorList>
            <consortium name="The Broad Institute Genomics Platform"/>
            <consortium name="The Broad Institute Genome Sequencing Center for Infectious Disease"/>
            <person name="Wu L."/>
            <person name="Ma J."/>
        </authorList>
    </citation>
    <scope>NUCLEOTIDE SEQUENCE [LARGE SCALE GENOMIC DNA]</scope>
    <source>
        <strain evidence="4">JCM 11496</strain>
    </source>
</reference>
<gene>
    <name evidence="3" type="ORF">ACFSFX_14580</name>
</gene>
<dbReference type="SUPFAM" id="SSF46785">
    <property type="entry name" value="Winged helix' DNA-binding domain"/>
    <property type="match status" value="1"/>
</dbReference>
<dbReference type="InterPro" id="IPR043129">
    <property type="entry name" value="ATPase_NBD"/>
</dbReference>
<dbReference type="Gene3D" id="3.30.420.40">
    <property type="match status" value="4"/>
</dbReference>
<name>A0ABW4QAT8_9MICC</name>
<dbReference type="InterPro" id="IPR036388">
    <property type="entry name" value="WH-like_DNA-bd_sf"/>
</dbReference>
<dbReference type="InterPro" id="IPR036390">
    <property type="entry name" value="WH_DNA-bd_sf"/>
</dbReference>
<proteinExistence type="inferred from homology"/>
<dbReference type="Proteomes" id="UP001597307">
    <property type="component" value="Unassembled WGS sequence"/>
</dbReference>
<dbReference type="Gene3D" id="1.10.10.10">
    <property type="entry name" value="Winged helix-like DNA-binding domain superfamily/Winged helix DNA-binding domain"/>
    <property type="match status" value="1"/>
</dbReference>
<protein>
    <submittedName>
        <fullName evidence="3">ROK family protein</fullName>
    </submittedName>
</protein>
<evidence type="ECO:0000313" key="3">
    <source>
        <dbReference type="EMBL" id="MFD1847813.1"/>
    </source>
</evidence>
<evidence type="ECO:0000259" key="2">
    <source>
        <dbReference type="Pfam" id="PF09339"/>
    </source>
</evidence>
<dbReference type="EMBL" id="JBHUGA010000060">
    <property type="protein sequence ID" value="MFD1847813.1"/>
    <property type="molecule type" value="Genomic_DNA"/>
</dbReference>
<dbReference type="InterPro" id="IPR005471">
    <property type="entry name" value="Tscrpt_reg_IclR_N"/>
</dbReference>
<dbReference type="InterPro" id="IPR000600">
    <property type="entry name" value="ROK"/>
</dbReference>
<accession>A0ABW4QAT8</accession>
<comment type="similarity">
    <text evidence="1">Belongs to the ROK (NagC/XylR) family.</text>
</comment>
<dbReference type="Pfam" id="PF09339">
    <property type="entry name" value="HTH_IclR"/>
    <property type="match status" value="1"/>
</dbReference>
<dbReference type="RefSeq" id="WP_343881003.1">
    <property type="nucleotide sequence ID" value="NZ_BAAAIJ010000051.1"/>
</dbReference>
<dbReference type="PANTHER" id="PTHR18964">
    <property type="entry name" value="ROK (REPRESSOR, ORF, KINASE) FAMILY"/>
    <property type="match status" value="1"/>
</dbReference>
<dbReference type="CDD" id="cd23763">
    <property type="entry name" value="ASKHA_ATPase_ROK"/>
    <property type="match status" value="1"/>
</dbReference>
<evidence type="ECO:0000256" key="1">
    <source>
        <dbReference type="ARBA" id="ARBA00006479"/>
    </source>
</evidence>
<evidence type="ECO:0000313" key="4">
    <source>
        <dbReference type="Proteomes" id="UP001597307"/>
    </source>
</evidence>
<comment type="caution">
    <text evidence="3">The sequence shown here is derived from an EMBL/GenBank/DDBJ whole genome shotgun (WGS) entry which is preliminary data.</text>
</comment>
<feature type="domain" description="HTH iclR-type" evidence="2">
    <location>
        <begin position="30"/>
        <end position="62"/>
    </location>
</feature>
<dbReference type="PANTHER" id="PTHR18964:SF149">
    <property type="entry name" value="BIFUNCTIONAL UDP-N-ACETYLGLUCOSAMINE 2-EPIMERASE_N-ACETYLMANNOSAMINE KINASE"/>
    <property type="match status" value="1"/>
</dbReference>
<dbReference type="SUPFAM" id="SSF53067">
    <property type="entry name" value="Actin-like ATPase domain"/>
    <property type="match status" value="1"/>
</dbReference>
<keyword evidence="4" id="KW-1185">Reference proteome</keyword>
<dbReference type="Pfam" id="PF00480">
    <property type="entry name" value="ROK"/>
    <property type="match status" value="2"/>
</dbReference>
<sequence length="398" mass="41952">MTANDGVYERLLSDVRSKNVVACLQEIRSTNAVTLTALSKATGLSRPTVESVVTELIHQGLVGELPSGQGATHAAGRPARRFAFLADSRRIMSVDVGIHRMRAMLANLAGTVTDELVWDVPDDADDLERFDFFADLTRSLLGVAGVAAQGVSNVTVAVPGIVDLTGNMLLSDALPQWVGVDLASQFRQRMSGTLVVENDINMAALAEHAIGAARLASDVTYIQVGHRTNSALILGGQLRRGRHFATGEVGGLPSSGWNQFGVDLNALPPHDSAAHRFERAKIGDPEATVWVRDFARSLAPGVSSLMLAVDPDVVIIGGGVSGAGDLLLDPLREALAEIIPAHMQPHILASTIGVSGVAVGGIVRGLDEASHKLYAGGATTTPRIDLAGLKEHTTRRNQ</sequence>
<organism evidence="3 4">
    <name type="scientific">Arthrobacter flavus</name>
    <dbReference type="NCBI Taxonomy" id="95172"/>
    <lineage>
        <taxon>Bacteria</taxon>
        <taxon>Bacillati</taxon>
        <taxon>Actinomycetota</taxon>
        <taxon>Actinomycetes</taxon>
        <taxon>Micrococcales</taxon>
        <taxon>Micrococcaceae</taxon>
        <taxon>Arthrobacter</taxon>
    </lineage>
</organism>